<dbReference type="AlphaFoldDB" id="A0A6A5T358"/>
<reference evidence="1" key="1">
    <citation type="journal article" date="2020" name="Stud. Mycol.">
        <title>101 Dothideomycetes genomes: a test case for predicting lifestyles and emergence of pathogens.</title>
        <authorList>
            <person name="Haridas S."/>
            <person name="Albert R."/>
            <person name="Binder M."/>
            <person name="Bloem J."/>
            <person name="Labutti K."/>
            <person name="Salamov A."/>
            <person name="Andreopoulos B."/>
            <person name="Baker S."/>
            <person name="Barry K."/>
            <person name="Bills G."/>
            <person name="Bluhm B."/>
            <person name="Cannon C."/>
            <person name="Castanera R."/>
            <person name="Culley D."/>
            <person name="Daum C."/>
            <person name="Ezra D."/>
            <person name="Gonzalez J."/>
            <person name="Henrissat B."/>
            <person name="Kuo A."/>
            <person name="Liang C."/>
            <person name="Lipzen A."/>
            <person name="Lutzoni F."/>
            <person name="Magnuson J."/>
            <person name="Mondo S."/>
            <person name="Nolan M."/>
            <person name="Ohm R."/>
            <person name="Pangilinan J."/>
            <person name="Park H.-J."/>
            <person name="Ramirez L."/>
            <person name="Alfaro M."/>
            <person name="Sun H."/>
            <person name="Tritt A."/>
            <person name="Yoshinaga Y."/>
            <person name="Zwiers L.-H."/>
            <person name="Turgeon B."/>
            <person name="Goodwin S."/>
            <person name="Spatafora J."/>
            <person name="Crous P."/>
            <person name="Grigoriev I."/>
        </authorList>
    </citation>
    <scope>NUCLEOTIDE SEQUENCE</scope>
    <source>
        <strain evidence="1">CBS 161.51</strain>
    </source>
</reference>
<proteinExistence type="predicted"/>
<gene>
    <name evidence="1" type="ORF">EJ02DRAFT_336150</name>
</gene>
<name>A0A6A5T358_9PLEO</name>
<sequence>MLHLSTPDHITTINYTLSWPHLENPSNTTFAGQTQIDICRCPRPDLPPQDAKEPGHIYTRYICEGPEVHFEPPGEELWVLQAPHGPINMLRPATREERERRKGIHDDAEPTVYEGRNFLFLTGPCPRGRYQAYATQKWLESLQTTARAQISQLSLLVQPYEEDASDEISRRVYADLAAYILQHLSNFILLCLNIWDDEMRSPSAASEFSILLHKEHVRIVVGLGWLKGETKDYDSVRPFLEAMAEMNDTRRRNKLEFSGMEGGKV</sequence>
<evidence type="ECO:0000313" key="1">
    <source>
        <dbReference type="EMBL" id="KAF1946474.1"/>
    </source>
</evidence>
<evidence type="ECO:0000313" key="2">
    <source>
        <dbReference type="Proteomes" id="UP000800038"/>
    </source>
</evidence>
<accession>A0A6A5T358</accession>
<protein>
    <submittedName>
        <fullName evidence="1">Uncharacterized protein</fullName>
    </submittedName>
</protein>
<keyword evidence="2" id="KW-1185">Reference proteome</keyword>
<dbReference type="EMBL" id="ML976003">
    <property type="protein sequence ID" value="KAF1946474.1"/>
    <property type="molecule type" value="Genomic_DNA"/>
</dbReference>
<dbReference type="OrthoDB" id="3750348at2759"/>
<dbReference type="Proteomes" id="UP000800038">
    <property type="component" value="Unassembled WGS sequence"/>
</dbReference>
<organism evidence="1 2">
    <name type="scientific">Clathrospora elynae</name>
    <dbReference type="NCBI Taxonomy" id="706981"/>
    <lineage>
        <taxon>Eukaryota</taxon>
        <taxon>Fungi</taxon>
        <taxon>Dikarya</taxon>
        <taxon>Ascomycota</taxon>
        <taxon>Pezizomycotina</taxon>
        <taxon>Dothideomycetes</taxon>
        <taxon>Pleosporomycetidae</taxon>
        <taxon>Pleosporales</taxon>
        <taxon>Diademaceae</taxon>
        <taxon>Clathrospora</taxon>
    </lineage>
</organism>